<dbReference type="PANTHER" id="PTHR33510">
    <property type="entry name" value="PROTEIN TIC 20-II, CHLOROPLASTIC"/>
    <property type="match status" value="1"/>
</dbReference>
<evidence type="ECO:0000256" key="5">
    <source>
        <dbReference type="ARBA" id="ARBA00023136"/>
    </source>
</evidence>
<evidence type="ECO:0000256" key="6">
    <source>
        <dbReference type="SAM" id="Phobius"/>
    </source>
</evidence>
<dbReference type="RefSeq" id="WP_241432559.1">
    <property type="nucleotide sequence ID" value="NZ_JNAJ01000011.1"/>
</dbReference>
<comment type="subcellular location">
    <subcellularLocation>
        <location evidence="1">Membrane</location>
        <topology evidence="1">Multi-pass membrane protein</topology>
    </subcellularLocation>
</comment>
<proteinExistence type="inferred from homology"/>
<feature type="transmembrane region" description="Helical" evidence="6">
    <location>
        <begin position="62"/>
        <end position="82"/>
    </location>
</feature>
<dbReference type="Proteomes" id="UP000030491">
    <property type="component" value="Unassembled WGS sequence"/>
</dbReference>
<evidence type="ECO:0000313" key="8">
    <source>
        <dbReference type="Proteomes" id="UP000030491"/>
    </source>
</evidence>
<evidence type="ECO:0000256" key="4">
    <source>
        <dbReference type="ARBA" id="ARBA00022989"/>
    </source>
</evidence>
<protein>
    <submittedName>
        <fullName evidence="7">Uncharacterized protein</fullName>
    </submittedName>
</protein>
<reference evidence="8" key="1">
    <citation type="journal article" date="2014" name="Sci. Data">
        <title>Genomes of diverse isolates of the marine cyanobacterium Prochlorococcus.</title>
        <authorList>
            <person name="Biller S."/>
            <person name="Berube P."/>
            <person name="Thompson J."/>
            <person name="Kelly L."/>
            <person name="Roggensack S."/>
            <person name="Awad L."/>
            <person name="Roache-Johnson K."/>
            <person name="Ding H."/>
            <person name="Giovannoni S.J."/>
            <person name="Moore L.R."/>
            <person name="Chisholm S.W."/>
        </authorList>
    </citation>
    <scope>NUCLEOTIDE SEQUENCE [LARGE SCALE GENOMIC DNA]</scope>
</reference>
<evidence type="ECO:0000313" key="7">
    <source>
        <dbReference type="EMBL" id="KGF92046.1"/>
    </source>
</evidence>
<sequence>MRNFNNILNQIFLRATSVCLYTYMLKSSISFGDYLFEKYYFLKVIIFYLTLPINLIEGTLKYGGLGGFSGLVIFFALFAGVVRNPKVPYFVRFNACQALLLNISLIIITYFFSIFSLPIPALISFIFIAYFSIFIFSVFQCIYGVEPEIPFISKSVRMQI</sequence>
<evidence type="ECO:0000256" key="2">
    <source>
        <dbReference type="ARBA" id="ARBA00009596"/>
    </source>
</evidence>
<gene>
    <name evidence="7" type="ORF">EU93_0861</name>
</gene>
<dbReference type="GO" id="GO:0016020">
    <property type="term" value="C:membrane"/>
    <property type="evidence" value="ECO:0007669"/>
    <property type="project" value="UniProtKB-SubCell"/>
</dbReference>
<dbReference type="Pfam" id="PF16166">
    <property type="entry name" value="TIC20"/>
    <property type="match status" value="1"/>
</dbReference>
<evidence type="ECO:0000256" key="1">
    <source>
        <dbReference type="ARBA" id="ARBA00004141"/>
    </source>
</evidence>
<comment type="caution">
    <text evidence="7">The sequence shown here is derived from an EMBL/GenBank/DDBJ whole genome shotgun (WGS) entry which is preliminary data.</text>
</comment>
<evidence type="ECO:0000256" key="3">
    <source>
        <dbReference type="ARBA" id="ARBA00022692"/>
    </source>
</evidence>
<dbReference type="AlphaFoldDB" id="A0A0A1ZU43"/>
<keyword evidence="5 6" id="KW-0472">Membrane</keyword>
<feature type="transmembrane region" description="Helical" evidence="6">
    <location>
        <begin position="121"/>
        <end position="145"/>
    </location>
</feature>
<keyword evidence="4 6" id="KW-1133">Transmembrane helix</keyword>
<name>A0A0A1ZU43_PROMR</name>
<accession>A0A0A1ZU43</accession>
<dbReference type="EMBL" id="JNAJ01000011">
    <property type="protein sequence ID" value="KGF92046.1"/>
    <property type="molecule type" value="Genomic_DNA"/>
</dbReference>
<organism evidence="7 8">
    <name type="scientific">Prochlorococcus marinus str. MIT 9116</name>
    <dbReference type="NCBI Taxonomy" id="167544"/>
    <lineage>
        <taxon>Bacteria</taxon>
        <taxon>Bacillati</taxon>
        <taxon>Cyanobacteriota</taxon>
        <taxon>Cyanophyceae</taxon>
        <taxon>Synechococcales</taxon>
        <taxon>Prochlorococcaceae</taxon>
        <taxon>Prochlorococcus</taxon>
    </lineage>
</organism>
<dbReference type="PANTHER" id="PTHR33510:SF5">
    <property type="entry name" value="PROTEIN TIC 20-II, CHLOROPLASTIC"/>
    <property type="match status" value="1"/>
</dbReference>
<dbReference type="InterPro" id="IPR005691">
    <property type="entry name" value="Tic20"/>
</dbReference>
<feature type="transmembrane region" description="Helical" evidence="6">
    <location>
        <begin position="94"/>
        <end position="115"/>
    </location>
</feature>
<feature type="transmembrane region" description="Helical" evidence="6">
    <location>
        <begin position="39"/>
        <end position="56"/>
    </location>
</feature>
<keyword evidence="3 6" id="KW-0812">Transmembrane</keyword>
<comment type="similarity">
    <text evidence="2">Belongs to the Tic20 family.</text>
</comment>